<reference evidence="2 3" key="1">
    <citation type="submission" date="2013-05" db="EMBL/GenBank/DDBJ databases">
        <title>Genome assembly of Chondromyces apiculatus DSM 436.</title>
        <authorList>
            <person name="Sharma G."/>
            <person name="Khatri I."/>
            <person name="Kaur C."/>
            <person name="Mayilraj S."/>
            <person name="Subramanian S."/>
        </authorList>
    </citation>
    <scope>NUCLEOTIDE SEQUENCE [LARGE SCALE GENOMIC DNA]</scope>
    <source>
        <strain evidence="2 3">DSM 436</strain>
    </source>
</reference>
<keyword evidence="3" id="KW-1185">Reference proteome</keyword>
<sequence length="770" mass="81815">MAVLGATGAFGCLQRPVEPVEPRTTSTIIERINQSGVDKIDILLAIDNSQSMADKQAILALAVPDLIKGLVNPPCINPDNPSDQQSVATPTTDCPEGYEREFEPVLDVHIGIISSSIGGYGGDACTESGSASNNDKGRLLARSSADAGSDLVENTYQGKGFLAWDPDQKKDTGATAKPGVADPGDGEADLDADSELDLNATALIPVLTDMVIGVGQEGCGYEAALESWYRFLVDPEPSTSLVKEGTNIVPQGLDQDLLKQRADFLRPDSLLAIILLSDENDCSIREGSQYYLAATYGNNYHLPRARTECATDPNNECCFSCAQTKEGCEPDPNCFASGSSNPLPVAAEQDHPNLRCFDQKRRFGIDFLYPMSRYTNALKNQQVPNRKGELVPNPIFSDLTGGVGNIRDAGLVFFAGIVGVPWQDIARNPGNLSEGFKTAEELSAPVGSLGSTWEAILGDPDKFIQPADPFMRESVIPRDGTNPITGDAIVVTDAATAQQESVYNAINGTEWKPNVANSDLQFACIFKLPEPVDCSTNAPGCDCAKSPDIPLCSGVTQNYAKAYPGLRELQLIKSVGSQGIVGSVCPAQLSNNQGSDFGYRPAIGAIIDRLKQVLGGQCLPRSLVPNKEKQVSCLIIEARNSQGQCSCDEATGRGPISDVNRQAESEIRNDPSAQASGWDCFCEIKQLAKEPLEACQNTVGDDVQDPQGNKVNGWCYIDGTTSPPLGAPELVASCAQTQRRLIRFVGDADSAAGATTFITCAGEPGTAGGD</sequence>
<evidence type="ECO:0000313" key="3">
    <source>
        <dbReference type="Proteomes" id="UP000019678"/>
    </source>
</evidence>
<name>A0A017SZC5_9BACT</name>
<dbReference type="EMBL" id="ASRX01000062">
    <property type="protein sequence ID" value="EYF02328.1"/>
    <property type="molecule type" value="Genomic_DNA"/>
</dbReference>
<dbReference type="Proteomes" id="UP000019678">
    <property type="component" value="Unassembled WGS sequence"/>
</dbReference>
<dbReference type="AlphaFoldDB" id="A0A017SZC5"/>
<dbReference type="eggNOG" id="COG1470">
    <property type="taxonomic scope" value="Bacteria"/>
</dbReference>
<feature type="region of interest" description="Disordered" evidence="1">
    <location>
        <begin position="162"/>
        <end position="191"/>
    </location>
</feature>
<protein>
    <submittedName>
        <fullName evidence="2">Uncharacterized protein</fullName>
    </submittedName>
</protein>
<dbReference type="RefSeq" id="WP_156041326.1">
    <property type="nucleotide sequence ID" value="NZ_ASRX01000062.1"/>
</dbReference>
<dbReference type="OrthoDB" id="5480456at2"/>
<gene>
    <name evidence="2" type="ORF">CAP_7257</name>
</gene>
<comment type="caution">
    <text evidence="2">The sequence shown here is derived from an EMBL/GenBank/DDBJ whole genome shotgun (WGS) entry which is preliminary data.</text>
</comment>
<accession>A0A017SZC5</accession>
<organism evidence="2 3">
    <name type="scientific">Chondromyces apiculatus DSM 436</name>
    <dbReference type="NCBI Taxonomy" id="1192034"/>
    <lineage>
        <taxon>Bacteria</taxon>
        <taxon>Pseudomonadati</taxon>
        <taxon>Myxococcota</taxon>
        <taxon>Polyangia</taxon>
        <taxon>Polyangiales</taxon>
        <taxon>Polyangiaceae</taxon>
        <taxon>Chondromyces</taxon>
    </lineage>
</organism>
<evidence type="ECO:0000256" key="1">
    <source>
        <dbReference type="SAM" id="MobiDB-lite"/>
    </source>
</evidence>
<evidence type="ECO:0000313" key="2">
    <source>
        <dbReference type="EMBL" id="EYF02328.1"/>
    </source>
</evidence>
<proteinExistence type="predicted"/>